<evidence type="ECO:0000313" key="2">
    <source>
        <dbReference type="EMBL" id="MBB5077790.1"/>
    </source>
</evidence>
<name>A0A7W8A1I0_9ACTN</name>
<sequence>MRRRWGAVFVLLAAVLGGLLTGAGAAHANAGDPVCRPALTNTPDIVCAIPAEFDNRPIESIEWTKDNAPLPQFDGIRQILVSCTPGRQLVIGLTINLADDLIPSVGNTPITCPSRTASITSFTCGPQPRGVNYVLCEAVWAGGVDPVTAEWFSPRARRQPVVNTDAAARRTTAAFDCNNPGGPELTFTTLVTVTDALGSRASVSTIPCGW</sequence>
<feature type="signal peptide" evidence="1">
    <location>
        <begin position="1"/>
        <end position="28"/>
    </location>
</feature>
<feature type="chain" id="PRO_5039203638" description="Ig-like domain-containing protein" evidence="1">
    <location>
        <begin position="29"/>
        <end position="210"/>
    </location>
</feature>
<evidence type="ECO:0000256" key="1">
    <source>
        <dbReference type="SAM" id="SignalP"/>
    </source>
</evidence>
<keyword evidence="3" id="KW-1185">Reference proteome</keyword>
<dbReference type="AlphaFoldDB" id="A0A7W8A1I0"/>
<dbReference type="RefSeq" id="WP_184961986.1">
    <property type="nucleotide sequence ID" value="NZ_JACHIN010000004.1"/>
</dbReference>
<evidence type="ECO:0000313" key="3">
    <source>
        <dbReference type="Proteomes" id="UP000568380"/>
    </source>
</evidence>
<dbReference type="EMBL" id="JACHIN010000004">
    <property type="protein sequence ID" value="MBB5077790.1"/>
    <property type="molecule type" value="Genomic_DNA"/>
</dbReference>
<reference evidence="2 3" key="1">
    <citation type="submission" date="2020-08" db="EMBL/GenBank/DDBJ databases">
        <title>Genomic Encyclopedia of Type Strains, Phase IV (KMG-IV): sequencing the most valuable type-strain genomes for metagenomic binning, comparative biology and taxonomic classification.</title>
        <authorList>
            <person name="Goeker M."/>
        </authorList>
    </citation>
    <scope>NUCLEOTIDE SEQUENCE [LARGE SCALE GENOMIC DNA]</scope>
    <source>
        <strain evidence="2 3">DSM 45385</strain>
    </source>
</reference>
<evidence type="ECO:0008006" key="4">
    <source>
        <dbReference type="Google" id="ProtNLM"/>
    </source>
</evidence>
<organism evidence="2 3">
    <name type="scientific">Nonomuraea endophytica</name>
    <dbReference type="NCBI Taxonomy" id="714136"/>
    <lineage>
        <taxon>Bacteria</taxon>
        <taxon>Bacillati</taxon>
        <taxon>Actinomycetota</taxon>
        <taxon>Actinomycetes</taxon>
        <taxon>Streptosporangiales</taxon>
        <taxon>Streptosporangiaceae</taxon>
        <taxon>Nonomuraea</taxon>
    </lineage>
</organism>
<comment type="caution">
    <text evidence="2">The sequence shown here is derived from an EMBL/GenBank/DDBJ whole genome shotgun (WGS) entry which is preliminary data.</text>
</comment>
<dbReference type="Proteomes" id="UP000568380">
    <property type="component" value="Unassembled WGS sequence"/>
</dbReference>
<proteinExistence type="predicted"/>
<keyword evidence="1" id="KW-0732">Signal</keyword>
<accession>A0A7W8A1I0</accession>
<gene>
    <name evidence="2" type="ORF">HNR40_003265</name>
</gene>
<protein>
    <recommendedName>
        <fullName evidence="4">Ig-like domain-containing protein</fullName>
    </recommendedName>
</protein>